<dbReference type="InterPro" id="IPR011009">
    <property type="entry name" value="Kinase-like_dom_sf"/>
</dbReference>
<keyword evidence="3" id="KW-0808">Transferase</keyword>
<evidence type="ECO:0000259" key="2">
    <source>
        <dbReference type="Pfam" id="PF01636"/>
    </source>
</evidence>
<protein>
    <submittedName>
        <fullName evidence="3">Aminoglycoside phosphotransferase (APT) family kinase protein</fullName>
    </submittedName>
</protein>
<dbReference type="CDD" id="cd05154">
    <property type="entry name" value="ACAD10_11_N-like"/>
    <property type="match status" value="1"/>
</dbReference>
<dbReference type="EMBL" id="JACHNZ010000011">
    <property type="protein sequence ID" value="MBB4631626.1"/>
    <property type="molecule type" value="Genomic_DNA"/>
</dbReference>
<evidence type="ECO:0000256" key="1">
    <source>
        <dbReference type="SAM" id="MobiDB-lite"/>
    </source>
</evidence>
<dbReference type="GO" id="GO:0016301">
    <property type="term" value="F:kinase activity"/>
    <property type="evidence" value="ECO:0007669"/>
    <property type="project" value="UniProtKB-KW"/>
</dbReference>
<dbReference type="InterPro" id="IPR041726">
    <property type="entry name" value="ACAD10_11_N"/>
</dbReference>
<reference evidence="3 4" key="1">
    <citation type="submission" date="2020-08" db="EMBL/GenBank/DDBJ databases">
        <title>Genomic Encyclopedia of Type Strains, Phase IV (KMG-IV): sequencing the most valuable type-strain genomes for metagenomic binning, comparative biology and taxonomic classification.</title>
        <authorList>
            <person name="Goeker M."/>
        </authorList>
    </citation>
    <scope>NUCLEOTIDE SEQUENCE [LARGE SCALE GENOMIC DNA]</scope>
    <source>
        <strain evidence="3 4">DSM 17328</strain>
    </source>
</reference>
<dbReference type="Gene3D" id="3.90.1200.10">
    <property type="match status" value="1"/>
</dbReference>
<gene>
    <name evidence="3" type="ORF">GGQ98_001238</name>
</gene>
<dbReference type="Proteomes" id="UP000566324">
    <property type="component" value="Unassembled WGS sequence"/>
</dbReference>
<comment type="caution">
    <text evidence="3">The sequence shown here is derived from an EMBL/GenBank/DDBJ whole genome shotgun (WGS) entry which is preliminary data.</text>
</comment>
<dbReference type="PANTHER" id="PTHR21310">
    <property type="entry name" value="AMINOGLYCOSIDE PHOSPHOTRANSFERASE-RELATED-RELATED"/>
    <property type="match status" value="1"/>
</dbReference>
<dbReference type="SUPFAM" id="SSF56112">
    <property type="entry name" value="Protein kinase-like (PK-like)"/>
    <property type="match status" value="1"/>
</dbReference>
<evidence type="ECO:0000313" key="3">
    <source>
        <dbReference type="EMBL" id="MBB4631626.1"/>
    </source>
</evidence>
<proteinExistence type="predicted"/>
<keyword evidence="3" id="KW-0418">Kinase</keyword>
<dbReference type="InterPro" id="IPR051678">
    <property type="entry name" value="AGP_Transferase"/>
</dbReference>
<dbReference type="InterPro" id="IPR002575">
    <property type="entry name" value="Aminoglycoside_PTrfase"/>
</dbReference>
<dbReference type="Gene3D" id="3.30.200.20">
    <property type="entry name" value="Phosphorylase Kinase, domain 1"/>
    <property type="match status" value="1"/>
</dbReference>
<feature type="region of interest" description="Disordered" evidence="1">
    <location>
        <begin position="1"/>
        <end position="20"/>
    </location>
</feature>
<name>A0A7W7F5S9_9SPHN</name>
<dbReference type="PANTHER" id="PTHR21310:SF57">
    <property type="entry name" value="BLR2944 PROTEIN"/>
    <property type="match status" value="1"/>
</dbReference>
<feature type="domain" description="Aminoglycoside phosphotransferase" evidence="2">
    <location>
        <begin position="114"/>
        <end position="327"/>
    </location>
</feature>
<accession>A0A7W7F5S9</accession>
<dbReference type="AlphaFoldDB" id="A0A7W7F5S9"/>
<keyword evidence="4" id="KW-1185">Reference proteome</keyword>
<sequence length="415" mass="47037">MADADSIVTRRPDAGLDPRAAPTSEFIEQIRRRFPVETEMDRVLTRKMRLRSGPGYSPISLDQLEAGARRLISRNIGEDFTLSRVRWLTGGASKIQVAFDLEWNGPAGDQRQSTPMVLRMEPPESVVETSRMREFELIQALDGLVPVPPCYWVDADGECLPHPALIYGFVNGVTCPSSLKSTQVTGIGLNYGPELRPLLARQFLDQVGRFHRAGAELAPRLPHFDGAEVGSNLSVIRLVNWWRRVWEEDRKEDDPLVELAYQWLIKNAPPLDHVSIVHGDCRGGNFLFDEQTAQITGWLDWELALLGDRHQDLAWSMHNAYRHMSEDGKDELMSGFLPLNQYLEEYERLSGLSVDRKRLQYYRVLVSFMSVVICGGTGYRVARGGKTHQDVVVAWLAMITHPIAEQMRETLEEVL</sequence>
<organism evidence="3 4">
    <name type="scientific">Sphingosinicella soli</name>
    <dbReference type="NCBI Taxonomy" id="333708"/>
    <lineage>
        <taxon>Bacteria</taxon>
        <taxon>Pseudomonadati</taxon>
        <taxon>Pseudomonadota</taxon>
        <taxon>Alphaproteobacteria</taxon>
        <taxon>Sphingomonadales</taxon>
        <taxon>Sphingosinicellaceae</taxon>
        <taxon>Sphingosinicella</taxon>
    </lineage>
</organism>
<dbReference type="RefSeq" id="WP_207791283.1">
    <property type="nucleotide sequence ID" value="NZ_JACHNZ010000011.1"/>
</dbReference>
<dbReference type="Pfam" id="PF01636">
    <property type="entry name" value="APH"/>
    <property type="match status" value="1"/>
</dbReference>
<evidence type="ECO:0000313" key="4">
    <source>
        <dbReference type="Proteomes" id="UP000566324"/>
    </source>
</evidence>